<dbReference type="Gene3D" id="3.60.10.10">
    <property type="entry name" value="Endonuclease/exonuclease/phosphatase"/>
    <property type="match status" value="1"/>
</dbReference>
<organism evidence="1">
    <name type="scientific">marine metagenome</name>
    <dbReference type="NCBI Taxonomy" id="408172"/>
    <lineage>
        <taxon>unclassified sequences</taxon>
        <taxon>metagenomes</taxon>
        <taxon>ecological metagenomes</taxon>
    </lineage>
</organism>
<protein>
    <recommendedName>
        <fullName evidence="2">Endonuclease/exonuclease/phosphatase domain-containing protein</fullName>
    </recommendedName>
</protein>
<accession>A0A382TYZ9</accession>
<dbReference type="AlphaFoldDB" id="A0A382TYZ9"/>
<proteinExistence type="predicted"/>
<gene>
    <name evidence="1" type="ORF">METZ01_LOCUS379512</name>
</gene>
<dbReference type="InterPro" id="IPR036691">
    <property type="entry name" value="Endo/exonu/phosph_ase_sf"/>
</dbReference>
<dbReference type="EMBL" id="UINC01139853">
    <property type="protein sequence ID" value="SVD26658.1"/>
    <property type="molecule type" value="Genomic_DNA"/>
</dbReference>
<evidence type="ECO:0008006" key="2">
    <source>
        <dbReference type="Google" id="ProtNLM"/>
    </source>
</evidence>
<evidence type="ECO:0000313" key="1">
    <source>
        <dbReference type="EMBL" id="SVD26658.1"/>
    </source>
</evidence>
<dbReference type="SUPFAM" id="SSF56219">
    <property type="entry name" value="DNase I-like"/>
    <property type="match status" value="1"/>
</dbReference>
<sequence>MKFREDSKKILPLKPDILIVPECENFNLSDQSDSHWIGDNPSKGLGVFTFNDYKIELYKDYTDEYKYILPLVVSRQNESYHVMGIWTQKVEKRNKDHQNYIRQFQLSLNHYDSFLDHDNVIVCGDFNSNLIWKRTGVDNDHQEVLDYLSNKNIHSSYHHFYKEEQGKESIPTYYHYHQKERPFHIDFCFLSQSLMKTLHNVELGKFDEWMKLSDHVPMIVEY</sequence>
<name>A0A382TYZ9_9ZZZZ</name>
<reference evidence="1" key="1">
    <citation type="submission" date="2018-05" db="EMBL/GenBank/DDBJ databases">
        <authorList>
            <person name="Lanie J.A."/>
            <person name="Ng W.-L."/>
            <person name="Kazmierczak K.M."/>
            <person name="Andrzejewski T.M."/>
            <person name="Davidsen T.M."/>
            <person name="Wayne K.J."/>
            <person name="Tettelin H."/>
            <person name="Glass J.I."/>
            <person name="Rusch D."/>
            <person name="Podicherti R."/>
            <person name="Tsui H.-C.T."/>
            <person name="Winkler M.E."/>
        </authorList>
    </citation>
    <scope>NUCLEOTIDE SEQUENCE</scope>
</reference>